<reference evidence="4" key="1">
    <citation type="journal article" date="2023" name="Arch. Microbiol.">
        <title>Desulfoferula mesophilus gen. nov. sp. nov., a mesophilic sulfate-reducing bacterium isolated from a brackish lake sediment.</title>
        <authorList>
            <person name="Watanabe T."/>
            <person name="Yabe T."/>
            <person name="Tsuji J.M."/>
            <person name="Fukui M."/>
        </authorList>
    </citation>
    <scope>NUCLEOTIDE SEQUENCE [LARGE SCALE GENOMIC DNA]</scope>
    <source>
        <strain evidence="4">12FAK</strain>
    </source>
</reference>
<sequence>MLKAAGLALLALALVCVPAAAQDEIKTYDGVKLSPYHRDYDNSIRGPQKVAQDTYRLKVEGLVGKPLSLTYQQVLALPTVKEVVKMPCVEGWDEILLYQGVRLRDLLALAGPRPEATWVMFHTAEGYSTGLPLEYLRGDKVLLGYKINGLSLDANRGWPFQLVAPGKLGYKWAKWIVRLELTAKPQEGFWEKRGYSNTADALRR</sequence>
<dbReference type="PANTHER" id="PTHR43032">
    <property type="entry name" value="PROTEIN-METHIONINE-SULFOXIDE REDUCTASE"/>
    <property type="match status" value="1"/>
</dbReference>
<proteinExistence type="predicted"/>
<keyword evidence="4" id="KW-1185">Reference proteome</keyword>
<gene>
    <name evidence="3" type="ORF">FAK_13270</name>
</gene>
<dbReference type="Gene3D" id="3.90.420.10">
    <property type="entry name" value="Oxidoreductase, molybdopterin-binding domain"/>
    <property type="match status" value="1"/>
</dbReference>
<dbReference type="PANTHER" id="PTHR43032:SF2">
    <property type="entry name" value="BLL0505 PROTEIN"/>
    <property type="match status" value="1"/>
</dbReference>
<keyword evidence="1" id="KW-0732">Signal</keyword>
<dbReference type="SUPFAM" id="SSF56524">
    <property type="entry name" value="Oxidoreductase molybdopterin-binding domain"/>
    <property type="match status" value="1"/>
</dbReference>
<protein>
    <submittedName>
        <fullName evidence="3">Oxidoreductase</fullName>
    </submittedName>
</protein>
<name>A0AAU9EJV3_9BACT</name>
<dbReference type="KEGG" id="dmp:FAK_13270"/>
<dbReference type="RefSeq" id="WP_338605976.1">
    <property type="nucleotide sequence ID" value="NZ_AP028679.1"/>
</dbReference>
<dbReference type="Pfam" id="PF00174">
    <property type="entry name" value="Oxidored_molyb"/>
    <property type="match status" value="1"/>
</dbReference>
<feature type="signal peptide" evidence="1">
    <location>
        <begin position="1"/>
        <end position="21"/>
    </location>
</feature>
<evidence type="ECO:0000313" key="4">
    <source>
        <dbReference type="Proteomes" id="UP001366166"/>
    </source>
</evidence>
<evidence type="ECO:0000313" key="3">
    <source>
        <dbReference type="EMBL" id="BEQ14261.1"/>
    </source>
</evidence>
<dbReference type="EMBL" id="AP028679">
    <property type="protein sequence ID" value="BEQ14261.1"/>
    <property type="molecule type" value="Genomic_DNA"/>
</dbReference>
<dbReference type="InterPro" id="IPR000572">
    <property type="entry name" value="OxRdtase_Mopterin-bd_dom"/>
</dbReference>
<dbReference type="InterPro" id="IPR036374">
    <property type="entry name" value="OxRdtase_Mopterin-bd_sf"/>
</dbReference>
<evidence type="ECO:0000259" key="2">
    <source>
        <dbReference type="Pfam" id="PF00174"/>
    </source>
</evidence>
<dbReference type="AlphaFoldDB" id="A0AAU9EJV3"/>
<evidence type="ECO:0000256" key="1">
    <source>
        <dbReference type="SAM" id="SignalP"/>
    </source>
</evidence>
<dbReference type="Proteomes" id="UP001366166">
    <property type="component" value="Chromosome"/>
</dbReference>
<feature type="domain" description="Oxidoreductase molybdopterin-binding" evidence="2">
    <location>
        <begin position="49"/>
        <end position="190"/>
    </location>
</feature>
<organism evidence="3 4">
    <name type="scientific">Desulfoferula mesophila</name>
    <dbReference type="NCBI Taxonomy" id="3058419"/>
    <lineage>
        <taxon>Bacteria</taxon>
        <taxon>Pseudomonadati</taxon>
        <taxon>Thermodesulfobacteriota</taxon>
        <taxon>Desulfarculia</taxon>
        <taxon>Desulfarculales</taxon>
        <taxon>Desulfarculaceae</taxon>
        <taxon>Desulfoferula</taxon>
    </lineage>
</organism>
<accession>A0AAU9EJV3</accession>
<feature type="chain" id="PRO_5043594326" evidence="1">
    <location>
        <begin position="22"/>
        <end position="204"/>
    </location>
</feature>